<evidence type="ECO:0000256" key="2">
    <source>
        <dbReference type="ARBA" id="ARBA00023008"/>
    </source>
</evidence>
<keyword evidence="5" id="KW-1185">Reference proteome</keyword>
<dbReference type="PANTHER" id="PTHR12151">
    <property type="entry name" value="ELECTRON TRANSPORT PROTIN SCO1/SENC FAMILY MEMBER"/>
    <property type="match status" value="1"/>
</dbReference>
<dbReference type="Proteomes" id="UP000516134">
    <property type="component" value="Chromosome"/>
</dbReference>
<proteinExistence type="inferred from homology"/>
<protein>
    <submittedName>
        <fullName evidence="4">SCO family protein</fullName>
    </submittedName>
</protein>
<gene>
    <name evidence="4" type="ORF">H9L15_02315</name>
</gene>
<dbReference type="RefSeq" id="WP_187715019.1">
    <property type="nucleotide sequence ID" value="NZ_CP060780.1"/>
</dbReference>
<evidence type="ECO:0000256" key="1">
    <source>
        <dbReference type="ARBA" id="ARBA00010996"/>
    </source>
</evidence>
<accession>A0ABX6T2D9</accession>
<keyword evidence="2" id="KW-0186">Copper</keyword>
<comment type="similarity">
    <text evidence="1">Belongs to the SCO1/2 family.</text>
</comment>
<feature type="domain" description="Thioredoxin" evidence="3">
    <location>
        <begin position="1"/>
        <end position="160"/>
    </location>
</feature>
<dbReference type="Pfam" id="PF02630">
    <property type="entry name" value="SCO1-SenC"/>
    <property type="match status" value="1"/>
</dbReference>
<reference evidence="4 5" key="1">
    <citation type="submission" date="2020-08" db="EMBL/GenBank/DDBJ databases">
        <title>Genome sequence of Sphingomonas daechungensis KACC 18115T.</title>
        <authorList>
            <person name="Hyun D.-W."/>
            <person name="Bae J.-W."/>
        </authorList>
    </citation>
    <scope>NUCLEOTIDE SEQUENCE [LARGE SCALE GENOMIC DNA]</scope>
    <source>
        <strain evidence="4 5">KACC 18115</strain>
    </source>
</reference>
<dbReference type="InterPro" id="IPR013766">
    <property type="entry name" value="Thioredoxin_domain"/>
</dbReference>
<evidence type="ECO:0000313" key="5">
    <source>
        <dbReference type="Proteomes" id="UP000516134"/>
    </source>
</evidence>
<dbReference type="CDD" id="cd02968">
    <property type="entry name" value="SCO"/>
    <property type="match status" value="1"/>
</dbReference>
<name>A0ABX6T2D9_9SPHN</name>
<dbReference type="InterPro" id="IPR036249">
    <property type="entry name" value="Thioredoxin-like_sf"/>
</dbReference>
<organism evidence="4 5">
    <name type="scientific">Sphingomonas daechungensis</name>
    <dbReference type="NCBI Taxonomy" id="1176646"/>
    <lineage>
        <taxon>Bacteria</taxon>
        <taxon>Pseudomonadati</taxon>
        <taxon>Pseudomonadota</taxon>
        <taxon>Alphaproteobacteria</taxon>
        <taxon>Sphingomonadales</taxon>
        <taxon>Sphingomonadaceae</taxon>
        <taxon>Sphingomonas</taxon>
    </lineage>
</organism>
<dbReference type="InterPro" id="IPR003782">
    <property type="entry name" value="SCO1/SenC"/>
</dbReference>
<evidence type="ECO:0000313" key="4">
    <source>
        <dbReference type="EMBL" id="QNP43589.1"/>
    </source>
</evidence>
<dbReference type="PANTHER" id="PTHR12151:SF25">
    <property type="entry name" value="LINALOOL DEHYDRATASE_ISOMERASE DOMAIN-CONTAINING PROTEIN"/>
    <property type="match status" value="1"/>
</dbReference>
<dbReference type="SUPFAM" id="SSF52833">
    <property type="entry name" value="Thioredoxin-like"/>
    <property type="match status" value="1"/>
</dbReference>
<evidence type="ECO:0000259" key="3">
    <source>
        <dbReference type="PROSITE" id="PS51352"/>
    </source>
</evidence>
<dbReference type="PROSITE" id="PS51352">
    <property type="entry name" value="THIOREDOXIN_2"/>
    <property type="match status" value="1"/>
</dbReference>
<dbReference type="EMBL" id="CP060780">
    <property type="protein sequence ID" value="QNP43589.1"/>
    <property type="molecule type" value="Genomic_DNA"/>
</dbReference>
<sequence length="160" mass="17301">MVSFGGPFTLTGADGKPFSSARLNGKPYAIFFGFTNCPDVCPTTLARLIRLRQQIGKGDDAFEIVFVTVDPERDGPAEVGRYADMLGSPVIGLTGSPTQIEQVKKQFGIYSKKVPDEHGGYSVDHTATVLLFDRNGQFSSTIALEEQDAPALAKLKRITT</sequence>
<dbReference type="Gene3D" id="3.40.30.10">
    <property type="entry name" value="Glutaredoxin"/>
    <property type="match status" value="1"/>
</dbReference>